<dbReference type="PANTHER" id="PTHR41773">
    <property type="entry name" value="GTP PYROPHOSPHATASE-RELATED"/>
    <property type="match status" value="1"/>
</dbReference>
<dbReference type="InterPro" id="IPR007685">
    <property type="entry name" value="RelA_SpoT"/>
</dbReference>
<proteinExistence type="predicted"/>
<evidence type="ECO:0000256" key="1">
    <source>
        <dbReference type="SAM" id="MobiDB-lite"/>
    </source>
</evidence>
<evidence type="ECO:0000313" key="4">
    <source>
        <dbReference type="EMBL" id="MYM79984.1"/>
    </source>
</evidence>
<gene>
    <name evidence="3" type="ORF">ABR2091_3460</name>
    <name evidence="4" type="ORF">GSE42_18925</name>
</gene>
<organism evidence="4 6">
    <name type="scientific">Acinetobacter baumannii</name>
    <dbReference type="NCBI Taxonomy" id="470"/>
    <lineage>
        <taxon>Bacteria</taxon>
        <taxon>Pseudomonadati</taxon>
        <taxon>Pseudomonadota</taxon>
        <taxon>Gammaproteobacteria</taxon>
        <taxon>Moraxellales</taxon>
        <taxon>Moraxellaceae</taxon>
        <taxon>Acinetobacter</taxon>
        <taxon>Acinetobacter calcoaceticus/baumannii complex</taxon>
    </lineage>
</organism>
<feature type="region of interest" description="Disordered" evidence="1">
    <location>
        <begin position="267"/>
        <end position="287"/>
    </location>
</feature>
<dbReference type="AlphaFoldDB" id="A0A3R9ZDF9"/>
<dbReference type="Proteomes" id="UP000066661">
    <property type="component" value="Chromosome I"/>
</dbReference>
<evidence type="ECO:0000313" key="5">
    <source>
        <dbReference type="Proteomes" id="UP000066661"/>
    </source>
</evidence>
<reference evidence="4" key="3">
    <citation type="submission" date="2019-12" db="EMBL/GenBank/DDBJ databases">
        <authorList>
            <person name="Nguyen S.-T."/>
        </authorList>
    </citation>
    <scope>NUCLEOTIDE SEQUENCE</scope>
    <source>
        <strain evidence="4">DMS06669</strain>
    </source>
</reference>
<dbReference type="SMART" id="SM00954">
    <property type="entry name" value="RelA_SpoT"/>
    <property type="match status" value="1"/>
</dbReference>
<evidence type="ECO:0000313" key="6">
    <source>
        <dbReference type="Proteomes" id="UP000480763"/>
    </source>
</evidence>
<dbReference type="GO" id="GO:0015969">
    <property type="term" value="P:guanosine tetraphosphate metabolic process"/>
    <property type="evidence" value="ECO:0007669"/>
    <property type="project" value="InterPro"/>
</dbReference>
<dbReference type="Gene3D" id="3.30.460.10">
    <property type="entry name" value="Beta Polymerase, domain 2"/>
    <property type="match status" value="1"/>
</dbReference>
<dbReference type="CDD" id="cd05399">
    <property type="entry name" value="NT_Rel-Spo_like"/>
    <property type="match status" value="1"/>
</dbReference>
<dbReference type="Proteomes" id="UP000480763">
    <property type="component" value="Unassembled WGS sequence"/>
</dbReference>
<protein>
    <recommendedName>
        <fullName evidence="2">RelA/SpoT domain-containing protein</fullName>
    </recommendedName>
</protein>
<feature type="domain" description="RelA/SpoT" evidence="2">
    <location>
        <begin position="65"/>
        <end position="223"/>
    </location>
</feature>
<evidence type="ECO:0000313" key="3">
    <source>
        <dbReference type="EMBL" id="CUW36818.1"/>
    </source>
</evidence>
<reference evidence="3 5" key="1">
    <citation type="submission" date="2015-12" db="EMBL/GenBank/DDBJ databases">
        <authorList>
            <person name="Wibberg D."/>
        </authorList>
    </citation>
    <scope>NUCLEOTIDE SEQUENCE [LARGE SCALE GENOMIC DNA]</scope>
    <source>
        <strain evidence="3">R2091</strain>
    </source>
</reference>
<feature type="compositionally biased region" description="Low complexity" evidence="1">
    <location>
        <begin position="418"/>
        <end position="427"/>
    </location>
</feature>
<name>A0A3R9ZDF9_ACIBA</name>
<dbReference type="Pfam" id="PF04607">
    <property type="entry name" value="RelA_SpoT"/>
    <property type="match status" value="1"/>
</dbReference>
<feature type="region of interest" description="Disordered" evidence="1">
    <location>
        <begin position="416"/>
        <end position="444"/>
    </location>
</feature>
<dbReference type="RefSeq" id="WP_000368821.1">
    <property type="nucleotide sequence ID" value="NZ_CAJHFD010000001.1"/>
</dbReference>
<dbReference type="EMBL" id="WWCH01000001">
    <property type="protein sequence ID" value="MYM79984.1"/>
    <property type="molecule type" value="Genomic_DNA"/>
</dbReference>
<reference evidence="4 6" key="2">
    <citation type="journal article" date="2017" name="Ann. Clin. Microbiol. Antimicrob.">
        <title>New eight genes identified at the clinical multidrug-resistant Acinetobacter baumannii DMS06669 strain in a Vietnam hospital.</title>
        <authorList>
            <person name="Si-Tuan N."/>
            <person name="Ngoc H.M."/>
            <person name="Hang P.T.T."/>
            <person name="Nguyen C."/>
            <person name="Van P.H."/>
            <person name="Huong N.T."/>
        </authorList>
    </citation>
    <scope>NUCLEOTIDE SEQUENCE [LARGE SCALE GENOMIC DNA]</scope>
    <source>
        <strain evidence="4 6">DMS06669</strain>
    </source>
</reference>
<sequence length="444" mass="51219">MDNIQEYFKDTKDLSTKELKLANITSKELIEIYEDYLKSLKELETEGIYLSNRLQFCDEINSVRWRVKDPIHLLTKIVRKRKEAIQEENKESKYLTINVKNYKEIITDLIGLRAIYLFKHHWKIVDDYVCSNFRINENENIIIYHASEDDLSFYYENNYIKEVNGFKLKYIRSEKSSKYRSTHYIIDANFPHNFKLELQIRSILDEAWGEIDHFLRYPDHEEDAQLKRQMTVLNGAINGCEELVTTYFKEFQERNIQILPEVKSEIKQMTQRDTSENTKTSKGAESQNLDEKLKNLALYSDTSKYLKNLGIHSEFAKQQAIINEALNGSANVWAKQQAILNEALSGPANVWAKQQAILNEALSGPANIWAKQQAALQNALVGPASTWAKQQAILQNNLVGPTSILAKEQAILEASITESKNTSSDSSSVEEKSKKSKKKKSEDN</sequence>
<evidence type="ECO:0000259" key="2">
    <source>
        <dbReference type="SMART" id="SM00954"/>
    </source>
</evidence>
<accession>A0A3R9ZDF9</accession>
<feature type="compositionally biased region" description="Basic residues" evidence="1">
    <location>
        <begin position="434"/>
        <end position="444"/>
    </location>
</feature>
<dbReference type="PANTHER" id="PTHR41773:SF1">
    <property type="entry name" value="RELA_SPOT DOMAIN-CONTAINING PROTEIN"/>
    <property type="match status" value="1"/>
</dbReference>
<dbReference type="EMBL" id="LN997846">
    <property type="protein sequence ID" value="CUW36818.1"/>
    <property type="molecule type" value="Genomic_DNA"/>
</dbReference>
<dbReference type="InterPro" id="IPR043519">
    <property type="entry name" value="NT_sf"/>
</dbReference>
<dbReference type="SUPFAM" id="SSF81301">
    <property type="entry name" value="Nucleotidyltransferase"/>
    <property type="match status" value="1"/>
</dbReference>